<reference evidence="1" key="1">
    <citation type="submission" date="2015-12" db="EMBL/GenBank/DDBJ databases">
        <title>Gene expression during late stages of embryo sac development: a critical building block for successful pollen-pistil interactions.</title>
        <authorList>
            <person name="Liu Y."/>
            <person name="Joly V."/>
            <person name="Sabar M."/>
            <person name="Matton D.P."/>
        </authorList>
    </citation>
    <scope>NUCLEOTIDE SEQUENCE</scope>
</reference>
<dbReference type="EMBL" id="GEDG01036368">
    <property type="protein sequence ID" value="JAP08735.1"/>
    <property type="molecule type" value="Transcribed_RNA"/>
</dbReference>
<organism evidence="1">
    <name type="scientific">Solanum chacoense</name>
    <name type="common">Chaco potato</name>
    <dbReference type="NCBI Taxonomy" id="4108"/>
    <lineage>
        <taxon>Eukaryota</taxon>
        <taxon>Viridiplantae</taxon>
        <taxon>Streptophyta</taxon>
        <taxon>Embryophyta</taxon>
        <taxon>Tracheophyta</taxon>
        <taxon>Spermatophyta</taxon>
        <taxon>Magnoliopsida</taxon>
        <taxon>eudicotyledons</taxon>
        <taxon>Gunneridae</taxon>
        <taxon>Pentapetalae</taxon>
        <taxon>asterids</taxon>
        <taxon>lamiids</taxon>
        <taxon>Solanales</taxon>
        <taxon>Solanaceae</taxon>
        <taxon>Solanoideae</taxon>
        <taxon>Solaneae</taxon>
        <taxon>Solanum</taxon>
    </lineage>
</organism>
<sequence length="82" mass="9324">MMLKPEALVEVGWENRSHLSYTHCINIRSFNCSSCFTKMPKIGNSNVLMSRYISYSFWLLKVMITGKGNCLSLIQAQQSTDA</sequence>
<proteinExistence type="predicted"/>
<accession>A0A0V0GKJ3</accession>
<dbReference type="AlphaFoldDB" id="A0A0V0GKJ3"/>
<protein>
    <submittedName>
        <fullName evidence="1">Putative ovule protein</fullName>
    </submittedName>
</protein>
<evidence type="ECO:0000313" key="1">
    <source>
        <dbReference type="EMBL" id="JAP08735.1"/>
    </source>
</evidence>
<name>A0A0V0GKJ3_SOLCH</name>